<dbReference type="Pfam" id="PF00431">
    <property type="entry name" value="CUB"/>
    <property type="match status" value="4"/>
</dbReference>
<keyword evidence="1" id="KW-0677">Repeat</keyword>
<evidence type="ECO:0000256" key="1">
    <source>
        <dbReference type="ARBA" id="ARBA00022737"/>
    </source>
</evidence>
<dbReference type="SMART" id="SM00042">
    <property type="entry name" value="CUB"/>
    <property type="match status" value="2"/>
</dbReference>
<dbReference type="InterPro" id="IPR035914">
    <property type="entry name" value="Sperma_CUB_dom_sf"/>
</dbReference>
<dbReference type="EMBL" id="JARO02015813">
    <property type="protein sequence ID" value="KPP57656.1"/>
    <property type="molecule type" value="Genomic_DNA"/>
</dbReference>
<name>A0A0P7UEZ2_SCLFO</name>
<reference evidence="5 6" key="1">
    <citation type="submission" date="2015-08" db="EMBL/GenBank/DDBJ databases">
        <title>The genome of the Asian arowana (Scleropages formosus).</title>
        <authorList>
            <person name="Tan M.H."/>
            <person name="Gan H.M."/>
            <person name="Croft L.J."/>
            <person name="Austin C.M."/>
        </authorList>
    </citation>
    <scope>NUCLEOTIDE SEQUENCE [LARGE SCALE GENOMIC DNA]</scope>
    <source>
        <strain evidence="5">Aro1</strain>
    </source>
</reference>
<accession>A0A0P7UEZ2</accession>
<dbReference type="FunFam" id="2.60.120.290:FF:000013">
    <property type="entry name" value="Membrane frizzled-related protein"/>
    <property type="match status" value="1"/>
</dbReference>
<feature type="domain" description="CUB" evidence="4">
    <location>
        <begin position="168"/>
        <end position="283"/>
    </location>
</feature>
<dbReference type="InterPro" id="IPR000859">
    <property type="entry name" value="CUB_dom"/>
</dbReference>
<evidence type="ECO:0000313" key="6">
    <source>
        <dbReference type="Proteomes" id="UP000034805"/>
    </source>
</evidence>
<proteinExistence type="predicted"/>
<feature type="non-terminal residue" evidence="5">
    <location>
        <position position="1"/>
    </location>
</feature>
<dbReference type="CDD" id="cd00041">
    <property type="entry name" value="CUB"/>
    <property type="match status" value="4"/>
</dbReference>
<evidence type="ECO:0000256" key="2">
    <source>
        <dbReference type="ARBA" id="ARBA00023157"/>
    </source>
</evidence>
<feature type="domain" description="CUB" evidence="4">
    <location>
        <begin position="285"/>
        <end position="343"/>
    </location>
</feature>
<organism evidence="5 6">
    <name type="scientific">Scleropages formosus</name>
    <name type="common">Asian bonytongue</name>
    <name type="synonym">Osteoglossum formosum</name>
    <dbReference type="NCBI Taxonomy" id="113540"/>
    <lineage>
        <taxon>Eukaryota</taxon>
        <taxon>Metazoa</taxon>
        <taxon>Chordata</taxon>
        <taxon>Craniata</taxon>
        <taxon>Vertebrata</taxon>
        <taxon>Euteleostomi</taxon>
        <taxon>Actinopterygii</taxon>
        <taxon>Neopterygii</taxon>
        <taxon>Teleostei</taxon>
        <taxon>Osteoglossocephala</taxon>
        <taxon>Osteoglossomorpha</taxon>
        <taxon>Osteoglossiformes</taxon>
        <taxon>Osteoglossidae</taxon>
        <taxon>Scleropages</taxon>
    </lineage>
</organism>
<gene>
    <name evidence="5" type="ORF">Z043_124598</name>
</gene>
<dbReference type="PANTHER" id="PTHR24251:SF37">
    <property type="entry name" value="CUB DOMAIN-CONTAINING PROTEIN"/>
    <property type="match status" value="1"/>
</dbReference>
<feature type="domain" description="CUB" evidence="4">
    <location>
        <begin position="55"/>
        <end position="167"/>
    </location>
</feature>
<sequence>DGGFETSPLIGKFCESQKPPLLVSHSNRLWVKFRSDSIATFRGFTAHWDGTLTGCGGTLTTSTGSFSSPNYPLPYHSNSECYWHIRATGGSRIILEFGDFHLESSTNCNYDYLAVYDGNSTAASPLAHLCGSTLPAPVNSSKEDLFIKLRTDSNINAGGFLASYTQYCQGIFIANQSQGILESPDFPNSYPHLAHCSWTIQTTMGNTINYTFAAFDLESTSSTCIFDYIKLYNGPNEQAPLIGTFCGNTPPPPGATTGTSLHVVFQSDFSISHTGFRMLWYQNGCGGDLFGPSGSFNSPGYPNRYPENRECIWYIQTALGSSIQITIHEFDVEYHPNCNYDLL</sequence>
<keyword evidence="2" id="KW-1015">Disulfide bond</keyword>
<comment type="caution">
    <text evidence="3">Lacks conserved residue(s) required for the propagation of feature annotation.</text>
</comment>
<comment type="caution">
    <text evidence="5">The sequence shown here is derived from an EMBL/GenBank/DDBJ whole genome shotgun (WGS) entry which is preliminary data.</text>
</comment>
<evidence type="ECO:0000259" key="4">
    <source>
        <dbReference type="PROSITE" id="PS01180"/>
    </source>
</evidence>
<evidence type="ECO:0000313" key="5">
    <source>
        <dbReference type="EMBL" id="KPP57656.1"/>
    </source>
</evidence>
<dbReference type="SUPFAM" id="SSF49854">
    <property type="entry name" value="Spermadhesin, CUB domain"/>
    <property type="match status" value="4"/>
</dbReference>
<dbReference type="FunFam" id="2.60.120.290:FF:000005">
    <property type="entry name" value="Procollagen C-endopeptidase enhancer 1"/>
    <property type="match status" value="1"/>
</dbReference>
<dbReference type="AlphaFoldDB" id="A0A0P7UEZ2"/>
<dbReference type="Gene3D" id="2.60.120.290">
    <property type="entry name" value="Spermadhesin, CUB domain"/>
    <property type="match status" value="4"/>
</dbReference>
<dbReference type="PROSITE" id="PS01180">
    <property type="entry name" value="CUB"/>
    <property type="match status" value="4"/>
</dbReference>
<dbReference type="PANTHER" id="PTHR24251">
    <property type="entry name" value="OVOCHYMASE-RELATED"/>
    <property type="match status" value="1"/>
</dbReference>
<feature type="non-terminal residue" evidence="5">
    <location>
        <position position="343"/>
    </location>
</feature>
<feature type="domain" description="CUB" evidence="4">
    <location>
        <begin position="1"/>
        <end position="51"/>
    </location>
</feature>
<evidence type="ECO:0000256" key="3">
    <source>
        <dbReference type="PROSITE-ProRule" id="PRU00059"/>
    </source>
</evidence>
<protein>
    <submittedName>
        <fullName evidence="5">Cubilin-like</fullName>
    </submittedName>
</protein>
<dbReference type="Proteomes" id="UP000034805">
    <property type="component" value="Unassembled WGS sequence"/>
</dbReference>